<reference evidence="3" key="1">
    <citation type="journal article" date="2005" name="Nature">
        <title>The map-based sequence of the rice genome.</title>
        <authorList>
            <consortium name="International rice genome sequencing project (IRGSP)"/>
            <person name="Matsumoto T."/>
            <person name="Wu J."/>
            <person name="Kanamori H."/>
            <person name="Katayose Y."/>
            <person name="Fujisawa M."/>
            <person name="Namiki N."/>
            <person name="Mizuno H."/>
            <person name="Yamamoto K."/>
            <person name="Antonio B.A."/>
            <person name="Baba T."/>
            <person name="Sakata K."/>
            <person name="Nagamura Y."/>
            <person name="Aoki H."/>
            <person name="Arikawa K."/>
            <person name="Arita K."/>
            <person name="Bito T."/>
            <person name="Chiden Y."/>
            <person name="Fujitsuka N."/>
            <person name="Fukunaka R."/>
            <person name="Hamada M."/>
            <person name="Harada C."/>
            <person name="Hayashi A."/>
            <person name="Hijishita S."/>
            <person name="Honda M."/>
            <person name="Hosokawa S."/>
            <person name="Ichikawa Y."/>
            <person name="Idonuma A."/>
            <person name="Iijima M."/>
            <person name="Ikeda M."/>
            <person name="Ikeno M."/>
            <person name="Ito K."/>
            <person name="Ito S."/>
            <person name="Ito T."/>
            <person name="Ito Y."/>
            <person name="Ito Y."/>
            <person name="Iwabuchi A."/>
            <person name="Kamiya K."/>
            <person name="Karasawa W."/>
            <person name="Kurita K."/>
            <person name="Katagiri S."/>
            <person name="Kikuta A."/>
            <person name="Kobayashi H."/>
            <person name="Kobayashi N."/>
            <person name="Machita K."/>
            <person name="Maehara T."/>
            <person name="Masukawa M."/>
            <person name="Mizubayashi T."/>
            <person name="Mukai Y."/>
            <person name="Nagasaki H."/>
            <person name="Nagata Y."/>
            <person name="Naito S."/>
            <person name="Nakashima M."/>
            <person name="Nakama Y."/>
            <person name="Nakamichi Y."/>
            <person name="Nakamura M."/>
            <person name="Meguro A."/>
            <person name="Negishi M."/>
            <person name="Ohta I."/>
            <person name="Ohta T."/>
            <person name="Okamoto M."/>
            <person name="Ono N."/>
            <person name="Saji S."/>
            <person name="Sakaguchi M."/>
            <person name="Sakai K."/>
            <person name="Shibata M."/>
            <person name="Shimokawa T."/>
            <person name="Song J."/>
            <person name="Takazaki Y."/>
            <person name="Terasawa K."/>
            <person name="Tsugane M."/>
            <person name="Tsuji K."/>
            <person name="Ueda S."/>
            <person name="Waki K."/>
            <person name="Yamagata H."/>
            <person name="Yamamoto M."/>
            <person name="Yamamoto S."/>
            <person name="Yamane H."/>
            <person name="Yoshiki S."/>
            <person name="Yoshihara R."/>
            <person name="Yukawa K."/>
            <person name="Zhong H."/>
            <person name="Yano M."/>
            <person name="Yuan Q."/>
            <person name="Ouyang S."/>
            <person name="Liu J."/>
            <person name="Jones K.M."/>
            <person name="Gansberger K."/>
            <person name="Moffat K."/>
            <person name="Hill J."/>
            <person name="Bera J."/>
            <person name="Fadrosh D."/>
            <person name="Jin S."/>
            <person name="Johri S."/>
            <person name="Kim M."/>
            <person name="Overton L."/>
            <person name="Reardon M."/>
            <person name="Tsitrin T."/>
            <person name="Vuong H."/>
            <person name="Weaver B."/>
            <person name="Ciecko A."/>
            <person name="Tallon L."/>
            <person name="Jackson J."/>
            <person name="Pai G."/>
            <person name="Aken S.V."/>
            <person name="Utterback T."/>
            <person name="Reidmuller S."/>
            <person name="Feldblyum T."/>
            <person name="Hsiao J."/>
            <person name="Zismann V."/>
            <person name="Iobst S."/>
            <person name="de Vazeille A.R."/>
            <person name="Buell C.R."/>
            <person name="Ying K."/>
            <person name="Li Y."/>
            <person name="Lu T."/>
            <person name="Huang Y."/>
            <person name="Zhao Q."/>
            <person name="Feng Q."/>
            <person name="Zhang L."/>
            <person name="Zhu J."/>
            <person name="Weng Q."/>
            <person name="Mu J."/>
            <person name="Lu Y."/>
            <person name="Fan D."/>
            <person name="Liu Y."/>
            <person name="Guan J."/>
            <person name="Zhang Y."/>
            <person name="Yu S."/>
            <person name="Liu X."/>
            <person name="Zhang Y."/>
            <person name="Hong G."/>
            <person name="Han B."/>
            <person name="Choisne N."/>
            <person name="Demange N."/>
            <person name="Orjeda G."/>
            <person name="Samain S."/>
            <person name="Cattolico L."/>
            <person name="Pelletier E."/>
            <person name="Couloux A."/>
            <person name="Segurens B."/>
            <person name="Wincker P."/>
            <person name="D'Hont A."/>
            <person name="Scarpelli C."/>
            <person name="Weissenbach J."/>
            <person name="Salanoubat M."/>
            <person name="Quetier F."/>
            <person name="Yu Y."/>
            <person name="Kim H.R."/>
            <person name="Rambo T."/>
            <person name="Currie J."/>
            <person name="Collura K."/>
            <person name="Luo M."/>
            <person name="Yang T."/>
            <person name="Ammiraju J.S.S."/>
            <person name="Engler F."/>
            <person name="Soderlund C."/>
            <person name="Wing R.A."/>
            <person name="Palmer L.E."/>
            <person name="de la Bastide M."/>
            <person name="Spiegel L."/>
            <person name="Nascimento L."/>
            <person name="Zutavern T."/>
            <person name="O'Shaughnessy A."/>
            <person name="Dike S."/>
            <person name="Dedhia N."/>
            <person name="Preston R."/>
            <person name="Balija V."/>
            <person name="McCombie W.R."/>
            <person name="Chow T."/>
            <person name="Chen H."/>
            <person name="Chung M."/>
            <person name="Chen C."/>
            <person name="Shaw J."/>
            <person name="Wu H."/>
            <person name="Hsiao K."/>
            <person name="Chao Y."/>
            <person name="Chu M."/>
            <person name="Cheng C."/>
            <person name="Hour A."/>
            <person name="Lee P."/>
            <person name="Lin S."/>
            <person name="Lin Y."/>
            <person name="Liou J."/>
            <person name="Liu S."/>
            <person name="Hsing Y."/>
            <person name="Raghuvanshi S."/>
            <person name="Mohanty A."/>
            <person name="Bharti A.K."/>
            <person name="Gaur A."/>
            <person name="Gupta V."/>
            <person name="Kumar D."/>
            <person name="Ravi V."/>
            <person name="Vij S."/>
            <person name="Kapur A."/>
            <person name="Khurana P."/>
            <person name="Khurana P."/>
            <person name="Khurana J.P."/>
            <person name="Tyagi A.K."/>
            <person name="Gaikwad K."/>
            <person name="Singh A."/>
            <person name="Dalal V."/>
            <person name="Srivastava S."/>
            <person name="Dixit A."/>
            <person name="Pal A.K."/>
            <person name="Ghazi I.A."/>
            <person name="Yadav M."/>
            <person name="Pandit A."/>
            <person name="Bhargava A."/>
            <person name="Sureshbabu K."/>
            <person name="Batra K."/>
            <person name="Sharma T.R."/>
            <person name="Mohapatra T."/>
            <person name="Singh N.K."/>
            <person name="Messing J."/>
            <person name="Nelson A.B."/>
            <person name="Fuks G."/>
            <person name="Kavchok S."/>
            <person name="Keizer G."/>
            <person name="Linton E."/>
            <person name="Llaca V."/>
            <person name="Song R."/>
            <person name="Tanyolac B."/>
            <person name="Young S."/>
            <person name="Ho-Il K."/>
            <person name="Hahn J.H."/>
            <person name="Sangsakoo G."/>
            <person name="Vanavichit A."/>
            <person name="de Mattos Luiz.A.T."/>
            <person name="Zimmer P.D."/>
            <person name="Malone G."/>
            <person name="Dellagostin O."/>
            <person name="de Oliveira A.C."/>
            <person name="Bevan M."/>
            <person name="Bancroft I."/>
            <person name="Minx P."/>
            <person name="Cordum H."/>
            <person name="Wilson R."/>
            <person name="Cheng Z."/>
            <person name="Jin W."/>
            <person name="Jiang J."/>
            <person name="Leong S.A."/>
            <person name="Iwama H."/>
            <person name="Gojobori T."/>
            <person name="Itoh T."/>
            <person name="Niimura Y."/>
            <person name="Fujii Y."/>
            <person name="Habara T."/>
            <person name="Sakai H."/>
            <person name="Sato Y."/>
            <person name="Wilson G."/>
            <person name="Kumar K."/>
            <person name="McCouch S."/>
            <person name="Juretic N."/>
            <person name="Hoen D."/>
            <person name="Wright S."/>
            <person name="Bruskiewich R."/>
            <person name="Bureau T."/>
            <person name="Miyao A."/>
            <person name="Hirochika H."/>
            <person name="Nishikawa T."/>
            <person name="Kadowaki K."/>
            <person name="Sugiura M."/>
            <person name="Burr B."/>
            <person name="Sasaki T."/>
        </authorList>
    </citation>
    <scope>NUCLEOTIDE SEQUENCE [LARGE SCALE GENOMIC DNA]</scope>
    <source>
        <strain evidence="3">cv. Nipponbare</strain>
    </source>
</reference>
<accession>A0A0P0XEZ5</accession>
<feature type="region of interest" description="Disordered" evidence="1">
    <location>
        <begin position="68"/>
        <end position="91"/>
    </location>
</feature>
<organism evidence="2 3">
    <name type="scientific">Oryza sativa subsp. japonica</name>
    <name type="common">Rice</name>
    <dbReference type="NCBI Taxonomy" id="39947"/>
    <lineage>
        <taxon>Eukaryota</taxon>
        <taxon>Viridiplantae</taxon>
        <taxon>Streptophyta</taxon>
        <taxon>Embryophyta</taxon>
        <taxon>Tracheophyta</taxon>
        <taxon>Spermatophyta</taxon>
        <taxon>Magnoliopsida</taxon>
        <taxon>Liliopsida</taxon>
        <taxon>Poales</taxon>
        <taxon>Poaceae</taxon>
        <taxon>BOP clade</taxon>
        <taxon>Oryzoideae</taxon>
        <taxon>Oryzeae</taxon>
        <taxon>Oryzinae</taxon>
        <taxon>Oryza</taxon>
        <taxon>Oryza sativa</taxon>
    </lineage>
</organism>
<gene>
    <name evidence="2" type="ordered locus">Os08g0361501</name>
    <name evidence="2" type="ORF">OSNPB_080361501</name>
</gene>
<protein>
    <submittedName>
        <fullName evidence="2">Os08g0361501 protein</fullName>
    </submittedName>
</protein>
<dbReference type="PaxDb" id="39947-A0A0P0XEZ5"/>
<keyword evidence="3" id="KW-1185">Reference proteome</keyword>
<dbReference type="EMBL" id="AP014964">
    <property type="protein sequence ID" value="BAT05117.1"/>
    <property type="molecule type" value="Genomic_DNA"/>
</dbReference>
<proteinExistence type="predicted"/>
<evidence type="ECO:0000313" key="2">
    <source>
        <dbReference type="EMBL" id="BAT05117.1"/>
    </source>
</evidence>
<reference evidence="2 3" key="2">
    <citation type="journal article" date="2013" name="Plant Cell Physiol.">
        <title>Rice Annotation Project Database (RAP-DB): an integrative and interactive database for rice genomics.</title>
        <authorList>
            <person name="Sakai H."/>
            <person name="Lee S.S."/>
            <person name="Tanaka T."/>
            <person name="Numa H."/>
            <person name="Kim J."/>
            <person name="Kawahara Y."/>
            <person name="Wakimoto H."/>
            <person name="Yang C.C."/>
            <person name="Iwamoto M."/>
            <person name="Abe T."/>
            <person name="Yamada Y."/>
            <person name="Muto A."/>
            <person name="Inokuchi H."/>
            <person name="Ikemura T."/>
            <person name="Matsumoto T."/>
            <person name="Sasaki T."/>
            <person name="Itoh T."/>
        </authorList>
    </citation>
    <scope>NUCLEOTIDE SEQUENCE [LARGE SCALE GENOMIC DNA]</scope>
    <source>
        <strain evidence="3">cv. Nipponbare</strain>
    </source>
</reference>
<name>A0A0P0XEZ5_ORYSJ</name>
<reference evidence="2 3" key="3">
    <citation type="journal article" date="2013" name="Rice">
        <title>Improvement of the Oryza sativa Nipponbare reference genome using next generation sequence and optical map data.</title>
        <authorList>
            <person name="Kawahara Y."/>
            <person name="de la Bastide M."/>
            <person name="Hamilton J.P."/>
            <person name="Kanamori H."/>
            <person name="McCombie W.R."/>
            <person name="Ouyang S."/>
            <person name="Schwartz D.C."/>
            <person name="Tanaka T."/>
            <person name="Wu J."/>
            <person name="Zhou S."/>
            <person name="Childs K.L."/>
            <person name="Davidson R.M."/>
            <person name="Lin H."/>
            <person name="Quesada-Ocampo L."/>
            <person name="Vaillancourt B."/>
            <person name="Sakai H."/>
            <person name="Lee S.S."/>
            <person name="Kim J."/>
            <person name="Numa H."/>
            <person name="Itoh T."/>
            <person name="Buell C.R."/>
            <person name="Matsumoto T."/>
        </authorList>
    </citation>
    <scope>NUCLEOTIDE SEQUENCE [LARGE SCALE GENOMIC DNA]</scope>
    <source>
        <strain evidence="3">cv. Nipponbare</strain>
    </source>
</reference>
<evidence type="ECO:0000313" key="3">
    <source>
        <dbReference type="Proteomes" id="UP000059680"/>
    </source>
</evidence>
<dbReference type="Proteomes" id="UP000059680">
    <property type="component" value="Chromosome 8"/>
</dbReference>
<evidence type="ECO:0000256" key="1">
    <source>
        <dbReference type="SAM" id="MobiDB-lite"/>
    </source>
</evidence>
<dbReference type="AlphaFoldDB" id="A0A0P0XEZ5"/>
<sequence length="91" mass="9579">MRTGNTAMTTPMSLLSLSGLSLSWLSIYIHDPVLLGAAALAWRLLQYCLVAWCGCLDVVKWSGGGVVPALPSPSGQAGRRPPAGAWREAAK</sequence>
<dbReference type="InParanoid" id="A0A0P0XEZ5"/>